<dbReference type="Proteomes" id="UP001177943">
    <property type="component" value="Chromosome"/>
</dbReference>
<evidence type="ECO:0000259" key="5">
    <source>
        <dbReference type="PROSITE" id="PS50011"/>
    </source>
</evidence>
<proteinExistence type="predicted"/>
<dbReference type="GO" id="GO:0005776">
    <property type="term" value="C:autophagosome"/>
    <property type="evidence" value="ECO:0007669"/>
    <property type="project" value="TreeGrafter"/>
</dbReference>
<evidence type="ECO:0000256" key="1">
    <source>
        <dbReference type="ARBA" id="ARBA00022679"/>
    </source>
</evidence>
<keyword evidence="3 6" id="KW-0418">Kinase</keyword>
<dbReference type="AlphaFoldDB" id="A0AA95I6N2"/>
<dbReference type="PANTHER" id="PTHR24348:SF22">
    <property type="entry name" value="NON-SPECIFIC SERINE_THREONINE PROTEIN KINASE"/>
    <property type="match status" value="1"/>
</dbReference>
<dbReference type="GO" id="GO:0000407">
    <property type="term" value="C:phagophore assembly site"/>
    <property type="evidence" value="ECO:0007669"/>
    <property type="project" value="TreeGrafter"/>
</dbReference>
<dbReference type="CDD" id="cd14014">
    <property type="entry name" value="STKc_PknB_like"/>
    <property type="match status" value="1"/>
</dbReference>
<evidence type="ECO:0000313" key="7">
    <source>
        <dbReference type="Proteomes" id="UP001177943"/>
    </source>
</evidence>
<dbReference type="InterPro" id="IPR011009">
    <property type="entry name" value="Kinase-like_dom_sf"/>
</dbReference>
<dbReference type="PROSITE" id="PS00108">
    <property type="entry name" value="PROTEIN_KINASE_ST"/>
    <property type="match status" value="1"/>
</dbReference>
<organism evidence="6 7">
    <name type="scientific">Paenibacillus woosongensis</name>
    <dbReference type="NCBI Taxonomy" id="307580"/>
    <lineage>
        <taxon>Bacteria</taxon>
        <taxon>Bacillati</taxon>
        <taxon>Bacillota</taxon>
        <taxon>Bacilli</taxon>
        <taxon>Bacillales</taxon>
        <taxon>Paenibacillaceae</taxon>
        <taxon>Paenibacillus</taxon>
    </lineage>
</organism>
<keyword evidence="2" id="KW-0547">Nucleotide-binding</keyword>
<reference evidence="6" key="1">
    <citation type="submission" date="2023-05" db="EMBL/GenBank/DDBJ databases">
        <title>Comparative genomics of Bacillaceae isolates and their secondary metabolite potential.</title>
        <authorList>
            <person name="Song L."/>
            <person name="Nielsen L.J."/>
            <person name="Mohite O."/>
            <person name="Xu X."/>
            <person name="Weber T."/>
            <person name="Kovacs A.T."/>
        </authorList>
    </citation>
    <scope>NUCLEOTIDE SEQUENCE</scope>
    <source>
        <strain evidence="6">B2_4</strain>
    </source>
</reference>
<dbReference type="SUPFAM" id="SSF56112">
    <property type="entry name" value="Protein kinase-like (PK-like)"/>
    <property type="match status" value="1"/>
</dbReference>
<keyword evidence="1 6" id="KW-0808">Transferase</keyword>
<dbReference type="GO" id="GO:0004674">
    <property type="term" value="F:protein serine/threonine kinase activity"/>
    <property type="evidence" value="ECO:0007669"/>
    <property type="project" value="UniProtKB-EC"/>
</dbReference>
<dbReference type="SMART" id="SM00220">
    <property type="entry name" value="S_TKc"/>
    <property type="match status" value="1"/>
</dbReference>
<dbReference type="RefSeq" id="WP_283926275.1">
    <property type="nucleotide sequence ID" value="NZ_CP126084.1"/>
</dbReference>
<gene>
    <name evidence="6" type="ORF">QNH46_23530</name>
</gene>
<evidence type="ECO:0000256" key="2">
    <source>
        <dbReference type="ARBA" id="ARBA00022741"/>
    </source>
</evidence>
<dbReference type="InterPro" id="IPR045269">
    <property type="entry name" value="Atg1-like"/>
</dbReference>
<dbReference type="KEGG" id="pwn:QNH46_23530"/>
<dbReference type="GO" id="GO:0016020">
    <property type="term" value="C:membrane"/>
    <property type="evidence" value="ECO:0007669"/>
    <property type="project" value="TreeGrafter"/>
</dbReference>
<dbReference type="InterPro" id="IPR000719">
    <property type="entry name" value="Prot_kinase_dom"/>
</dbReference>
<dbReference type="EC" id="2.7.11.1" evidence="6"/>
<feature type="domain" description="Protein kinase" evidence="5">
    <location>
        <begin position="18"/>
        <end position="278"/>
    </location>
</feature>
<sequence>MPTILNEVAKSICSDLKLNFIGGSGEGAFKETYHVVTKEGFDIALKVFKSSKVSERTQREIEAMLICDHPNIGKLKQVTSYEYKGNTFLYSLEEFLSGGSLSEKLKKGTICIKQFHSIGDCLISALSHISSHGLVHRDIKPDNIMFRDDEKTPVIVDFGLVRDLNSESLTQTWLLHGPGSPYYSAPEQLNNQKELIDWRTDQFSLGVTFSLCLFGIHPYHRKGDNLSDVVTRIISREDCSPDFVQKCKDNGLELLQKMVSPWSVGRFRKTDQLKQAWNKVIV</sequence>
<evidence type="ECO:0000256" key="4">
    <source>
        <dbReference type="ARBA" id="ARBA00022840"/>
    </source>
</evidence>
<dbReference type="Gene3D" id="1.10.510.10">
    <property type="entry name" value="Transferase(Phosphotransferase) domain 1"/>
    <property type="match status" value="1"/>
</dbReference>
<evidence type="ECO:0000313" key="6">
    <source>
        <dbReference type="EMBL" id="WHX48982.1"/>
    </source>
</evidence>
<dbReference type="PANTHER" id="PTHR24348">
    <property type="entry name" value="SERINE/THREONINE-PROTEIN KINASE UNC-51-RELATED"/>
    <property type="match status" value="1"/>
</dbReference>
<evidence type="ECO:0000256" key="3">
    <source>
        <dbReference type="ARBA" id="ARBA00022777"/>
    </source>
</evidence>
<protein>
    <submittedName>
        <fullName evidence="6">Serine/threonine-protein kinase</fullName>
        <ecNumber evidence="6">2.7.11.1</ecNumber>
    </submittedName>
</protein>
<dbReference type="GO" id="GO:0005829">
    <property type="term" value="C:cytosol"/>
    <property type="evidence" value="ECO:0007669"/>
    <property type="project" value="TreeGrafter"/>
</dbReference>
<dbReference type="InterPro" id="IPR008271">
    <property type="entry name" value="Ser/Thr_kinase_AS"/>
</dbReference>
<dbReference type="GO" id="GO:0005524">
    <property type="term" value="F:ATP binding"/>
    <property type="evidence" value="ECO:0007669"/>
    <property type="project" value="UniProtKB-KW"/>
</dbReference>
<dbReference type="Pfam" id="PF00069">
    <property type="entry name" value="Pkinase"/>
    <property type="match status" value="1"/>
</dbReference>
<keyword evidence="4" id="KW-0067">ATP-binding</keyword>
<dbReference type="EMBL" id="CP126084">
    <property type="protein sequence ID" value="WHX48982.1"/>
    <property type="molecule type" value="Genomic_DNA"/>
</dbReference>
<dbReference type="PROSITE" id="PS50011">
    <property type="entry name" value="PROTEIN_KINASE_DOM"/>
    <property type="match status" value="1"/>
</dbReference>
<accession>A0AA95I6N2</accession>
<name>A0AA95I6N2_9BACL</name>